<feature type="binding site" evidence="6">
    <location>
        <position position="74"/>
    </location>
    <ligand>
        <name>S-adenosyl-L-methionine</name>
        <dbReference type="ChEBI" id="CHEBI:59789"/>
    </ligand>
</feature>
<sequence length="243" mass="26641">MKEMILTGTAQLGLALAEAQADALTRYYEILTERNKHVNLTRITEPEEVVTKHFLDSLTAITTGHVKGHVIDVGTGAGFPGLVLKCAVPEISLALLDSLNKRVEFLKDAAEAMGITDGIEFVHSRAEDAGLDPLRREKYDTVVSRAVANMRTLSEWCLPLLKPGGYFLALKGPLADDELSDAKRAIEILGGKVEEVKSVSIPFTDLDHKIIIVKKIRKTPRIFPRKGGKSTAVPIEKAYKARN</sequence>
<accession>A0A9D1MD52</accession>
<gene>
    <name evidence="6 7" type="primary">rsmG</name>
    <name evidence="7" type="ORF">IAA61_09670</name>
</gene>
<evidence type="ECO:0000313" key="7">
    <source>
        <dbReference type="EMBL" id="HIU58059.1"/>
    </source>
</evidence>
<evidence type="ECO:0000256" key="2">
    <source>
        <dbReference type="ARBA" id="ARBA00022552"/>
    </source>
</evidence>
<dbReference type="SUPFAM" id="SSF53335">
    <property type="entry name" value="S-adenosyl-L-methionine-dependent methyltransferases"/>
    <property type="match status" value="1"/>
</dbReference>
<reference evidence="7" key="1">
    <citation type="submission" date="2020-10" db="EMBL/GenBank/DDBJ databases">
        <authorList>
            <person name="Gilroy R."/>
        </authorList>
    </citation>
    <scope>NUCLEOTIDE SEQUENCE</scope>
    <source>
        <strain evidence="7">USAMLcec3-3695</strain>
    </source>
</reference>
<keyword evidence="2 6" id="KW-0698">rRNA processing</keyword>
<dbReference type="NCBIfam" id="TIGR00138">
    <property type="entry name" value="rsmG_gidB"/>
    <property type="match status" value="1"/>
</dbReference>
<comment type="caution">
    <text evidence="6">Lacks conserved residue(s) required for the propagation of feature annotation.</text>
</comment>
<keyword evidence="3 6" id="KW-0489">Methyltransferase</keyword>
<proteinExistence type="inferred from homology"/>
<comment type="function">
    <text evidence="6">Specifically methylates the N7 position of a guanine in 16S rRNA.</text>
</comment>
<dbReference type="EC" id="2.1.1.-" evidence="6"/>
<evidence type="ECO:0000256" key="6">
    <source>
        <dbReference type="HAMAP-Rule" id="MF_00074"/>
    </source>
</evidence>
<dbReference type="AlphaFoldDB" id="A0A9D1MD52"/>
<evidence type="ECO:0000256" key="1">
    <source>
        <dbReference type="ARBA" id="ARBA00022490"/>
    </source>
</evidence>
<dbReference type="Pfam" id="PF02527">
    <property type="entry name" value="GidB"/>
    <property type="match status" value="1"/>
</dbReference>
<comment type="similarity">
    <text evidence="6">Belongs to the methyltransferase superfamily. RNA methyltransferase RsmG family.</text>
</comment>
<dbReference type="PANTHER" id="PTHR31760:SF0">
    <property type="entry name" value="S-ADENOSYL-L-METHIONINE-DEPENDENT METHYLTRANSFERASES SUPERFAMILY PROTEIN"/>
    <property type="match status" value="1"/>
</dbReference>
<dbReference type="HAMAP" id="MF_00074">
    <property type="entry name" value="16SrRNA_methyltr_G"/>
    <property type="match status" value="1"/>
</dbReference>
<reference evidence="7" key="2">
    <citation type="journal article" date="2021" name="PeerJ">
        <title>Extensive microbial diversity within the chicken gut microbiome revealed by metagenomics and culture.</title>
        <authorList>
            <person name="Gilroy R."/>
            <person name="Ravi A."/>
            <person name="Getino M."/>
            <person name="Pursley I."/>
            <person name="Horton D.L."/>
            <person name="Alikhan N.F."/>
            <person name="Baker D."/>
            <person name="Gharbi K."/>
            <person name="Hall N."/>
            <person name="Watson M."/>
            <person name="Adriaenssens E.M."/>
            <person name="Foster-Nyarko E."/>
            <person name="Jarju S."/>
            <person name="Secka A."/>
            <person name="Antonio M."/>
            <person name="Oren A."/>
            <person name="Chaudhuri R.R."/>
            <person name="La Ragione R."/>
            <person name="Hildebrand F."/>
            <person name="Pallen M.J."/>
        </authorList>
    </citation>
    <scope>NUCLEOTIDE SEQUENCE</scope>
    <source>
        <strain evidence="7">USAMLcec3-3695</strain>
    </source>
</reference>
<dbReference type="FunFam" id="3.40.50.150:FF:000041">
    <property type="entry name" value="Ribosomal RNA small subunit methyltransferase G"/>
    <property type="match status" value="1"/>
</dbReference>
<keyword evidence="5 6" id="KW-0949">S-adenosyl-L-methionine</keyword>
<evidence type="ECO:0000256" key="4">
    <source>
        <dbReference type="ARBA" id="ARBA00022679"/>
    </source>
</evidence>
<evidence type="ECO:0000313" key="8">
    <source>
        <dbReference type="Proteomes" id="UP000824109"/>
    </source>
</evidence>
<feature type="binding site" evidence="6">
    <location>
        <position position="79"/>
    </location>
    <ligand>
        <name>S-adenosyl-L-methionine</name>
        <dbReference type="ChEBI" id="CHEBI:59789"/>
    </ligand>
</feature>
<feature type="binding site" evidence="6">
    <location>
        <position position="145"/>
    </location>
    <ligand>
        <name>S-adenosyl-L-methionine</name>
        <dbReference type="ChEBI" id="CHEBI:59789"/>
    </ligand>
</feature>
<dbReference type="InterPro" id="IPR029063">
    <property type="entry name" value="SAM-dependent_MTases_sf"/>
</dbReference>
<evidence type="ECO:0000256" key="5">
    <source>
        <dbReference type="ARBA" id="ARBA00022691"/>
    </source>
</evidence>
<protein>
    <recommendedName>
        <fullName evidence="6">Ribosomal RNA small subunit methyltransferase G</fullName>
        <ecNumber evidence="6">2.1.1.-</ecNumber>
    </recommendedName>
    <alternativeName>
        <fullName evidence="6">16S rRNA 7-methylguanosine methyltransferase</fullName>
        <shortName evidence="6">16S rRNA m7G methyltransferase</shortName>
    </alternativeName>
</protein>
<dbReference type="PIRSF" id="PIRSF003078">
    <property type="entry name" value="GidB"/>
    <property type="match status" value="1"/>
</dbReference>
<keyword evidence="4 6" id="KW-0808">Transferase</keyword>
<dbReference type="Proteomes" id="UP000824109">
    <property type="component" value="Unassembled WGS sequence"/>
</dbReference>
<dbReference type="GO" id="GO:0005829">
    <property type="term" value="C:cytosol"/>
    <property type="evidence" value="ECO:0007669"/>
    <property type="project" value="TreeGrafter"/>
</dbReference>
<dbReference type="InterPro" id="IPR003682">
    <property type="entry name" value="rRNA_ssu_MeTfrase_G"/>
</dbReference>
<dbReference type="CDD" id="cd02440">
    <property type="entry name" value="AdoMet_MTases"/>
    <property type="match status" value="1"/>
</dbReference>
<dbReference type="GO" id="GO:0070043">
    <property type="term" value="F:rRNA (guanine-N7-)-methyltransferase activity"/>
    <property type="evidence" value="ECO:0007669"/>
    <property type="project" value="UniProtKB-UniRule"/>
</dbReference>
<feature type="binding site" evidence="6">
    <location>
        <begin position="126"/>
        <end position="127"/>
    </location>
    <ligand>
        <name>S-adenosyl-L-methionine</name>
        <dbReference type="ChEBI" id="CHEBI:59789"/>
    </ligand>
</feature>
<evidence type="ECO:0000256" key="3">
    <source>
        <dbReference type="ARBA" id="ARBA00022603"/>
    </source>
</evidence>
<comment type="subcellular location">
    <subcellularLocation>
        <location evidence="6">Cytoplasm</location>
    </subcellularLocation>
</comment>
<dbReference type="PANTHER" id="PTHR31760">
    <property type="entry name" value="S-ADENOSYL-L-METHIONINE-DEPENDENT METHYLTRANSFERASES SUPERFAMILY PROTEIN"/>
    <property type="match status" value="1"/>
</dbReference>
<dbReference type="Gene3D" id="3.40.50.150">
    <property type="entry name" value="Vaccinia Virus protein VP39"/>
    <property type="match status" value="1"/>
</dbReference>
<keyword evidence="1 6" id="KW-0963">Cytoplasm</keyword>
<dbReference type="EMBL" id="DVNB01000099">
    <property type="protein sequence ID" value="HIU58059.1"/>
    <property type="molecule type" value="Genomic_DNA"/>
</dbReference>
<comment type="caution">
    <text evidence="7">The sequence shown here is derived from an EMBL/GenBank/DDBJ whole genome shotgun (WGS) entry which is preliminary data.</text>
</comment>
<name>A0A9D1MD52_9FIRM</name>
<organism evidence="7 8">
    <name type="scientific">Candidatus Ornithomonoglobus merdipullorum</name>
    <dbReference type="NCBI Taxonomy" id="2840895"/>
    <lineage>
        <taxon>Bacteria</taxon>
        <taxon>Bacillati</taxon>
        <taxon>Bacillota</taxon>
        <taxon>Clostridia</taxon>
        <taxon>Candidatus Ornithomonoglobus</taxon>
    </lineage>
</organism>